<feature type="region of interest" description="Disordered" evidence="1">
    <location>
        <begin position="100"/>
        <end position="125"/>
    </location>
</feature>
<comment type="caution">
    <text evidence="2">The sequence shown here is derived from an EMBL/GenBank/DDBJ whole genome shotgun (WGS) entry which is preliminary data.</text>
</comment>
<dbReference type="RefSeq" id="WP_284274271.1">
    <property type="nucleotide sequence ID" value="NZ_BSOW01000042.1"/>
</dbReference>
<organism evidence="2 3">
    <name type="scientific">Bradyrhizobium iriomotense</name>
    <dbReference type="NCBI Taxonomy" id="441950"/>
    <lineage>
        <taxon>Bacteria</taxon>
        <taxon>Pseudomonadati</taxon>
        <taxon>Pseudomonadota</taxon>
        <taxon>Alphaproteobacteria</taxon>
        <taxon>Hyphomicrobiales</taxon>
        <taxon>Nitrobacteraceae</taxon>
        <taxon>Bradyrhizobium</taxon>
    </lineage>
</organism>
<evidence type="ECO:0000313" key="2">
    <source>
        <dbReference type="EMBL" id="GLR91109.1"/>
    </source>
</evidence>
<dbReference type="InterPro" id="IPR016775">
    <property type="entry name" value="Nodulation_NolB"/>
</dbReference>
<reference evidence="3" key="1">
    <citation type="journal article" date="2019" name="Int. J. Syst. Evol. Microbiol.">
        <title>The Global Catalogue of Microorganisms (GCM) 10K type strain sequencing project: providing services to taxonomists for standard genome sequencing and annotation.</title>
        <authorList>
            <consortium name="The Broad Institute Genomics Platform"/>
            <consortium name="The Broad Institute Genome Sequencing Center for Infectious Disease"/>
            <person name="Wu L."/>
            <person name="Ma J."/>
        </authorList>
    </citation>
    <scope>NUCLEOTIDE SEQUENCE [LARGE SCALE GENOMIC DNA]</scope>
    <source>
        <strain evidence="3">NBRC 102520</strain>
    </source>
</reference>
<sequence length="171" mass="17554">MMVLGAAPISPTLTEGLSKTCTPTAVGEQVQFQQSLLQVASSQDVTPPVTEVAPVAPTSEVWRTTTQASPLGERILQNLSSLYRVNAVPHVAAGGGAALPKAAEPGPASQPLLRQPGAAETRLSSAPHSVDNFEAMMTNLKDVSDSVIQVTLISNGIGSISSSLNKLISAG</sequence>
<dbReference type="Pfam" id="PF17398">
    <property type="entry name" value="NolB"/>
    <property type="match status" value="1"/>
</dbReference>
<evidence type="ECO:0000256" key="1">
    <source>
        <dbReference type="SAM" id="MobiDB-lite"/>
    </source>
</evidence>
<keyword evidence="3" id="KW-1185">Reference proteome</keyword>
<accession>A0ABQ6B9P1</accession>
<dbReference type="Proteomes" id="UP001156905">
    <property type="component" value="Unassembled WGS sequence"/>
</dbReference>
<gene>
    <name evidence="2" type="primary">nolB</name>
    <name evidence="2" type="ORF">GCM10007857_78250</name>
</gene>
<proteinExistence type="predicted"/>
<dbReference type="EMBL" id="BSOW01000042">
    <property type="protein sequence ID" value="GLR91109.1"/>
    <property type="molecule type" value="Genomic_DNA"/>
</dbReference>
<evidence type="ECO:0000313" key="3">
    <source>
        <dbReference type="Proteomes" id="UP001156905"/>
    </source>
</evidence>
<name>A0ABQ6B9P1_9BRAD</name>
<protein>
    <submittedName>
        <fullName evidence="2">Nodulation protein</fullName>
    </submittedName>
</protein>